<dbReference type="GO" id="GO:0003677">
    <property type="term" value="F:DNA binding"/>
    <property type="evidence" value="ECO:0007669"/>
    <property type="project" value="UniProtKB-KW"/>
</dbReference>
<dbReference type="Gene3D" id="1.10.260.40">
    <property type="entry name" value="lambda repressor-like DNA-binding domains"/>
    <property type="match status" value="1"/>
</dbReference>
<feature type="domain" description="HTH cro/C1-type" evidence="2">
    <location>
        <begin position="18"/>
        <end position="72"/>
    </location>
</feature>
<dbReference type="SMART" id="SM00530">
    <property type="entry name" value="HTH_XRE"/>
    <property type="match status" value="1"/>
</dbReference>
<reference evidence="3 4" key="1">
    <citation type="submission" date="2018-10" db="EMBL/GenBank/DDBJ databases">
        <title>Sequencing the genomes of 1000 actinobacteria strains.</title>
        <authorList>
            <person name="Klenk H.-P."/>
        </authorList>
    </citation>
    <scope>NUCLEOTIDE SEQUENCE [LARGE SCALE GENOMIC DNA]</scope>
    <source>
        <strain evidence="3 4">DSM 43911</strain>
    </source>
</reference>
<dbReference type="Pfam" id="PF01381">
    <property type="entry name" value="HTH_3"/>
    <property type="match status" value="1"/>
</dbReference>
<name>A0A495XFK2_9PSEU</name>
<dbReference type="GO" id="GO:0005829">
    <property type="term" value="C:cytosol"/>
    <property type="evidence" value="ECO:0007669"/>
    <property type="project" value="TreeGrafter"/>
</dbReference>
<evidence type="ECO:0000313" key="3">
    <source>
        <dbReference type="EMBL" id="RKT70338.1"/>
    </source>
</evidence>
<dbReference type="PROSITE" id="PS50943">
    <property type="entry name" value="HTH_CROC1"/>
    <property type="match status" value="1"/>
</dbReference>
<dbReference type="SUPFAM" id="SSF47413">
    <property type="entry name" value="lambda repressor-like DNA-binding domains"/>
    <property type="match status" value="1"/>
</dbReference>
<dbReference type="Pfam" id="PF07883">
    <property type="entry name" value="Cupin_2"/>
    <property type="match status" value="1"/>
</dbReference>
<gene>
    <name evidence="3" type="ORF">DFJ66_3598</name>
</gene>
<dbReference type="PANTHER" id="PTHR46797:SF1">
    <property type="entry name" value="METHYLPHOSPHONATE SYNTHASE"/>
    <property type="match status" value="1"/>
</dbReference>
<evidence type="ECO:0000313" key="4">
    <source>
        <dbReference type="Proteomes" id="UP000272729"/>
    </source>
</evidence>
<keyword evidence="1" id="KW-0238">DNA-binding</keyword>
<dbReference type="PANTHER" id="PTHR46797">
    <property type="entry name" value="HTH-TYPE TRANSCRIPTIONAL REGULATOR"/>
    <property type="match status" value="1"/>
</dbReference>
<dbReference type="GO" id="GO:0003700">
    <property type="term" value="F:DNA-binding transcription factor activity"/>
    <property type="evidence" value="ECO:0007669"/>
    <property type="project" value="TreeGrafter"/>
</dbReference>
<protein>
    <submittedName>
        <fullName evidence="3">XRE family transcriptional regulator</fullName>
    </submittedName>
</protein>
<dbReference type="InterPro" id="IPR010982">
    <property type="entry name" value="Lambda_DNA-bd_dom_sf"/>
</dbReference>
<proteinExistence type="predicted"/>
<keyword evidence="4" id="KW-1185">Reference proteome</keyword>
<comment type="caution">
    <text evidence="3">The sequence shown here is derived from an EMBL/GenBank/DDBJ whole genome shotgun (WGS) entry which is preliminary data.</text>
</comment>
<dbReference type="InterPro" id="IPR014710">
    <property type="entry name" value="RmlC-like_jellyroll"/>
</dbReference>
<dbReference type="InterPro" id="IPR050807">
    <property type="entry name" value="TransReg_Diox_bact_type"/>
</dbReference>
<dbReference type="OrthoDB" id="513181at2"/>
<dbReference type="AlphaFoldDB" id="A0A495XFK2"/>
<dbReference type="InterPro" id="IPR011051">
    <property type="entry name" value="RmlC_Cupin_sf"/>
</dbReference>
<dbReference type="Proteomes" id="UP000272729">
    <property type="component" value="Unassembled WGS sequence"/>
</dbReference>
<dbReference type="CDD" id="cd00093">
    <property type="entry name" value="HTH_XRE"/>
    <property type="match status" value="1"/>
</dbReference>
<evidence type="ECO:0000256" key="1">
    <source>
        <dbReference type="ARBA" id="ARBA00023125"/>
    </source>
</evidence>
<dbReference type="Gene3D" id="2.60.120.10">
    <property type="entry name" value="Jelly Rolls"/>
    <property type="match status" value="1"/>
</dbReference>
<organism evidence="3 4">
    <name type="scientific">Saccharothrix variisporea</name>
    <dbReference type="NCBI Taxonomy" id="543527"/>
    <lineage>
        <taxon>Bacteria</taxon>
        <taxon>Bacillati</taxon>
        <taxon>Actinomycetota</taxon>
        <taxon>Actinomycetes</taxon>
        <taxon>Pseudonocardiales</taxon>
        <taxon>Pseudonocardiaceae</taxon>
        <taxon>Saccharothrix</taxon>
    </lineage>
</organism>
<dbReference type="CDD" id="cd02209">
    <property type="entry name" value="cupin_XRE_C"/>
    <property type="match status" value="1"/>
</dbReference>
<dbReference type="EMBL" id="RBXR01000001">
    <property type="protein sequence ID" value="RKT70338.1"/>
    <property type="molecule type" value="Genomic_DNA"/>
</dbReference>
<dbReference type="InterPro" id="IPR001387">
    <property type="entry name" value="Cro/C1-type_HTH"/>
</dbReference>
<dbReference type="SUPFAM" id="SSF51182">
    <property type="entry name" value="RmlC-like cupins"/>
    <property type="match status" value="1"/>
</dbReference>
<accession>A0A495XFK2</accession>
<dbReference type="InterPro" id="IPR013096">
    <property type="entry name" value="Cupin_2"/>
</dbReference>
<dbReference type="RefSeq" id="WP_121231331.1">
    <property type="nucleotide sequence ID" value="NZ_JBIUBA010000005.1"/>
</dbReference>
<sequence length="191" mass="21087">MQDQPTIAAAIDQVAPRLRQARERKGVSLADLRRATGISTSTLSRLESGQRRPSLELLLPITAALDLRLDDIVSAPRIVDPPPPTTKDDGRVLVPLTRHHTEPRAFKMTIPAADSEPRTRTHPGHEWLYVLHGRLRVVLGSLDVVLGPGEAAEFDCRTPHWFGSTGTGPVEVLSVFGRHGQRIQLRARTTR</sequence>
<evidence type="ECO:0000259" key="2">
    <source>
        <dbReference type="PROSITE" id="PS50943"/>
    </source>
</evidence>